<dbReference type="Proteomes" id="UP001458880">
    <property type="component" value="Unassembled WGS sequence"/>
</dbReference>
<dbReference type="EMBL" id="JASPKY010000017">
    <property type="protein sequence ID" value="KAK9752880.1"/>
    <property type="molecule type" value="Genomic_DNA"/>
</dbReference>
<gene>
    <name evidence="1" type="ORF">QE152_g3843</name>
</gene>
<keyword evidence="2" id="KW-1185">Reference proteome</keyword>
<reference evidence="1 2" key="1">
    <citation type="journal article" date="2024" name="BMC Genomics">
        <title>De novo assembly and annotation of Popillia japonica's genome with initial clues to its potential as an invasive pest.</title>
        <authorList>
            <person name="Cucini C."/>
            <person name="Boschi S."/>
            <person name="Funari R."/>
            <person name="Cardaioli E."/>
            <person name="Iannotti N."/>
            <person name="Marturano G."/>
            <person name="Paoli F."/>
            <person name="Bruttini M."/>
            <person name="Carapelli A."/>
            <person name="Frati F."/>
            <person name="Nardi F."/>
        </authorList>
    </citation>
    <scope>NUCLEOTIDE SEQUENCE [LARGE SCALE GENOMIC DNA]</scope>
    <source>
        <strain evidence="1">DMR45628</strain>
    </source>
</reference>
<proteinExistence type="predicted"/>
<organism evidence="1 2">
    <name type="scientific">Popillia japonica</name>
    <name type="common">Japanese beetle</name>
    <dbReference type="NCBI Taxonomy" id="7064"/>
    <lineage>
        <taxon>Eukaryota</taxon>
        <taxon>Metazoa</taxon>
        <taxon>Ecdysozoa</taxon>
        <taxon>Arthropoda</taxon>
        <taxon>Hexapoda</taxon>
        <taxon>Insecta</taxon>
        <taxon>Pterygota</taxon>
        <taxon>Neoptera</taxon>
        <taxon>Endopterygota</taxon>
        <taxon>Coleoptera</taxon>
        <taxon>Polyphaga</taxon>
        <taxon>Scarabaeiformia</taxon>
        <taxon>Scarabaeidae</taxon>
        <taxon>Rutelinae</taxon>
        <taxon>Popillia</taxon>
    </lineage>
</organism>
<dbReference type="AlphaFoldDB" id="A0AAW1N2K4"/>
<accession>A0AAW1N2K4</accession>
<sequence length="88" mass="10299">MKHEESVYRKRQPTKGSINLRDYISEMVYVSDEVMANVTDNSDSSGNCYDPAANHRNYICPTDLKHVPTDKVRRCDTFEIKFYLDYIV</sequence>
<name>A0AAW1N2K4_POPJA</name>
<protein>
    <submittedName>
        <fullName evidence="1">Uncharacterized protein</fullName>
    </submittedName>
</protein>
<evidence type="ECO:0000313" key="1">
    <source>
        <dbReference type="EMBL" id="KAK9752880.1"/>
    </source>
</evidence>
<evidence type="ECO:0000313" key="2">
    <source>
        <dbReference type="Proteomes" id="UP001458880"/>
    </source>
</evidence>
<comment type="caution">
    <text evidence="1">The sequence shown here is derived from an EMBL/GenBank/DDBJ whole genome shotgun (WGS) entry which is preliminary data.</text>
</comment>